<protein>
    <submittedName>
        <fullName evidence="5">Chorismate mutase</fullName>
    </submittedName>
</protein>
<dbReference type="Gene3D" id="1.20.59.10">
    <property type="entry name" value="Chorismate mutase"/>
    <property type="match status" value="1"/>
</dbReference>
<dbReference type="Pfam" id="PF00132">
    <property type="entry name" value="Hexapep"/>
    <property type="match status" value="1"/>
</dbReference>
<name>A0ABQ1PMP4_9ENTE</name>
<evidence type="ECO:0000259" key="4">
    <source>
        <dbReference type="PROSITE" id="PS51168"/>
    </source>
</evidence>
<evidence type="ECO:0000256" key="3">
    <source>
        <dbReference type="SAM" id="Coils"/>
    </source>
</evidence>
<reference evidence="6" key="1">
    <citation type="journal article" date="2019" name="Int. J. Syst. Evol. Microbiol.">
        <title>The Global Catalogue of Microorganisms (GCM) 10K type strain sequencing project: providing services to taxonomists for standard genome sequencing and annotation.</title>
        <authorList>
            <consortium name="The Broad Institute Genomics Platform"/>
            <consortium name="The Broad Institute Genome Sequencing Center for Infectious Disease"/>
            <person name="Wu L."/>
            <person name="Ma J."/>
        </authorList>
    </citation>
    <scope>NUCLEOTIDE SEQUENCE [LARGE SCALE GENOMIC DNA]</scope>
    <source>
        <strain evidence="6">CGMCC 1.15942</strain>
    </source>
</reference>
<dbReference type="EMBL" id="BMKI01000009">
    <property type="protein sequence ID" value="GGC99596.1"/>
    <property type="molecule type" value="Genomic_DNA"/>
</dbReference>
<keyword evidence="2" id="KW-0808">Transferase</keyword>
<evidence type="ECO:0000313" key="6">
    <source>
        <dbReference type="Proteomes" id="UP000630615"/>
    </source>
</evidence>
<dbReference type="InterPro" id="IPR036263">
    <property type="entry name" value="Chorismate_II_sf"/>
</dbReference>
<accession>A0ABQ1PMP4</accession>
<dbReference type="Pfam" id="PF14602">
    <property type="entry name" value="Hexapep_2"/>
    <property type="match status" value="1"/>
</dbReference>
<dbReference type="PANTHER" id="PTHR23416">
    <property type="entry name" value="SIALIC ACID SYNTHASE-RELATED"/>
    <property type="match status" value="1"/>
</dbReference>
<dbReference type="Gene3D" id="2.160.10.10">
    <property type="entry name" value="Hexapeptide repeat proteins"/>
    <property type="match status" value="1"/>
</dbReference>
<dbReference type="SUPFAM" id="SSF48600">
    <property type="entry name" value="Chorismate mutase II"/>
    <property type="match status" value="1"/>
</dbReference>
<dbReference type="InterPro" id="IPR011279">
    <property type="entry name" value="Chorismate_mutase_GmP"/>
</dbReference>
<dbReference type="PROSITE" id="PS51168">
    <property type="entry name" value="CHORISMATE_MUT_2"/>
    <property type="match status" value="1"/>
</dbReference>
<dbReference type="Pfam" id="PF12464">
    <property type="entry name" value="Mac"/>
    <property type="match status" value="1"/>
</dbReference>
<comment type="similarity">
    <text evidence="1">Belongs to the transferase hexapeptide repeat family.</text>
</comment>
<dbReference type="RefSeq" id="WP_088270011.1">
    <property type="nucleotide sequence ID" value="NZ_BMKI01000009.1"/>
</dbReference>
<dbReference type="InterPro" id="IPR002701">
    <property type="entry name" value="CM_II_prokaryot"/>
</dbReference>
<dbReference type="InterPro" id="IPR024688">
    <property type="entry name" value="Mac_dom"/>
</dbReference>
<feature type="coiled-coil region" evidence="3">
    <location>
        <begin position="187"/>
        <end position="214"/>
    </location>
</feature>
<dbReference type="Proteomes" id="UP000630615">
    <property type="component" value="Unassembled WGS sequence"/>
</dbReference>
<keyword evidence="3" id="KW-0175">Coiled coil</keyword>
<gene>
    <name evidence="5" type="ORF">GCM10011573_31430</name>
</gene>
<dbReference type="SMART" id="SM01266">
    <property type="entry name" value="Mac"/>
    <property type="match status" value="1"/>
</dbReference>
<feature type="domain" description="Chorismate mutase" evidence="4">
    <location>
        <begin position="188"/>
        <end position="278"/>
    </location>
</feature>
<organism evidence="5 6">
    <name type="scientific">Enterococcus wangshanyuanii</name>
    <dbReference type="NCBI Taxonomy" id="2005703"/>
    <lineage>
        <taxon>Bacteria</taxon>
        <taxon>Bacillati</taxon>
        <taxon>Bacillota</taxon>
        <taxon>Bacilli</taxon>
        <taxon>Lactobacillales</taxon>
        <taxon>Enterococcaceae</taxon>
        <taxon>Enterococcus</taxon>
    </lineage>
</organism>
<sequence>MEEIKTERQKMIDGELYFSADPELITARKFAREQMKLINNEEDRLIRRQLVEETFGSTGTGSYIEPTINFDYGFNIHVGKNFYANFNSIFLDVCPITIGDNCMFGPNAQLYTATHPLHPVKRNSGLEFGKPITLGNNVWLGGGVVITPGVTLGDNVVVAAGSVVTKSFPANCVIGGNPAKVIKEIDVEEKNTSLADQRNKIDALDKKIVALLEERMDAVTSIAEIKKTAGKEILDPSREKEVLEKIAGYVTNDIYKEVMTETYQGIMDASKHFQQQQLD</sequence>
<dbReference type="InterPro" id="IPR036979">
    <property type="entry name" value="CM_dom_sf"/>
</dbReference>
<dbReference type="InterPro" id="IPR001451">
    <property type="entry name" value="Hexapep"/>
</dbReference>
<evidence type="ECO:0000256" key="2">
    <source>
        <dbReference type="ARBA" id="ARBA00022679"/>
    </source>
</evidence>
<dbReference type="InterPro" id="IPR011004">
    <property type="entry name" value="Trimer_LpxA-like_sf"/>
</dbReference>
<dbReference type="SMART" id="SM00830">
    <property type="entry name" value="CM_2"/>
    <property type="match status" value="1"/>
</dbReference>
<dbReference type="CDD" id="cd03357">
    <property type="entry name" value="LbH_MAT_GAT"/>
    <property type="match status" value="1"/>
</dbReference>
<dbReference type="SUPFAM" id="SSF51161">
    <property type="entry name" value="Trimeric LpxA-like enzymes"/>
    <property type="match status" value="1"/>
</dbReference>
<dbReference type="Pfam" id="PF01817">
    <property type="entry name" value="CM_2"/>
    <property type="match status" value="1"/>
</dbReference>
<dbReference type="PANTHER" id="PTHR23416:SF23">
    <property type="entry name" value="ACETYLTRANSFERASE C18B11.09C-RELATED"/>
    <property type="match status" value="1"/>
</dbReference>
<dbReference type="InterPro" id="IPR051159">
    <property type="entry name" value="Hexapeptide_acetyltransf"/>
</dbReference>
<keyword evidence="6" id="KW-1185">Reference proteome</keyword>
<evidence type="ECO:0000313" key="5">
    <source>
        <dbReference type="EMBL" id="GGC99596.1"/>
    </source>
</evidence>
<evidence type="ECO:0000256" key="1">
    <source>
        <dbReference type="ARBA" id="ARBA00007274"/>
    </source>
</evidence>
<dbReference type="NCBIfam" id="TIGR01805">
    <property type="entry name" value="CM_mono_grmpos"/>
    <property type="match status" value="1"/>
</dbReference>
<comment type="caution">
    <text evidence="5">The sequence shown here is derived from an EMBL/GenBank/DDBJ whole genome shotgun (WGS) entry which is preliminary data.</text>
</comment>
<proteinExistence type="inferred from homology"/>